<dbReference type="GO" id="GO:0020037">
    <property type="term" value="F:heme binding"/>
    <property type="evidence" value="ECO:0007669"/>
    <property type="project" value="InterPro"/>
</dbReference>
<name>A0A8T2NW55_9TELE</name>
<keyword evidence="3" id="KW-0408">Iron</keyword>
<evidence type="ECO:0000256" key="3">
    <source>
        <dbReference type="ARBA" id="ARBA00023004"/>
    </source>
</evidence>
<reference evidence="4" key="1">
    <citation type="thesis" date="2021" institute="BYU ScholarsArchive" country="Provo, UT, USA">
        <title>Applications of and Algorithms for Genome Assembly and Genomic Analyses with an Emphasis on Marine Teleosts.</title>
        <authorList>
            <person name="Pickett B.D."/>
        </authorList>
    </citation>
    <scope>NUCLEOTIDE SEQUENCE</scope>
    <source>
        <strain evidence="4">HI-2016</strain>
    </source>
</reference>
<evidence type="ECO:0008006" key="6">
    <source>
        <dbReference type="Google" id="ProtNLM"/>
    </source>
</evidence>
<dbReference type="Pfam" id="PF00067">
    <property type="entry name" value="p450"/>
    <property type="match status" value="2"/>
</dbReference>
<sequence>MSLLEFNHFSTLTTAITSVLSALLLLAVSRQLWTFRWTITRDRECKLPLPKGSMGWPLVGETFHWLFQGSRFHISRREKYGNVFKTHLLGKPVIRVTGAENIRKILLGEHNLVCTQWPQSTRIILGPNTLVNSIGDLHKQKRKILAKVFSRGALETYIPRLQDVVKSEIAKWCSEPGSVNVYTAAKSLTFRIAVQVLLGLTMEEGRISYLSKIFEQLMNNLFSLPIDMPLSGLRKGIKAREVLHECMEKIIEEKMQKQQSDGYCDAFDNMLSSAKENGLNLSIQELKESAVELIFAAHSTTASASTSLILQLLRHPSVVEKAKSELEANGLGCDSRCENCSASKQGNVDREDIPVKDGQTERDEIQNCCAGKEKICQGTGHCESVSDSGENNECSGSYLPHLSMEKLSQLRYLDCVVKEVLRFLPPVSGGYRTALQTFELDGYQIPKGWSVMYSIRDTHETAAAYQSPELFDPDRFGFDRDEMNLARFAPEFIEMSRSVLQVRI</sequence>
<comment type="caution">
    <text evidence="4">The sequence shown here is derived from an EMBL/GenBank/DDBJ whole genome shotgun (WGS) entry which is preliminary data.</text>
</comment>
<dbReference type="SUPFAM" id="SSF48264">
    <property type="entry name" value="Cytochrome P450"/>
    <property type="match status" value="1"/>
</dbReference>
<dbReference type="InterPro" id="IPR001128">
    <property type="entry name" value="Cyt_P450"/>
</dbReference>
<dbReference type="GO" id="GO:0004497">
    <property type="term" value="F:monooxygenase activity"/>
    <property type="evidence" value="ECO:0007669"/>
    <property type="project" value="InterPro"/>
</dbReference>
<dbReference type="Proteomes" id="UP000824540">
    <property type="component" value="Unassembled WGS sequence"/>
</dbReference>
<keyword evidence="5" id="KW-1185">Reference proteome</keyword>
<keyword evidence="2" id="KW-0479">Metal-binding</keyword>
<evidence type="ECO:0000313" key="4">
    <source>
        <dbReference type="EMBL" id="KAG9341822.1"/>
    </source>
</evidence>
<accession>A0A8T2NW55</accession>
<dbReference type="PANTHER" id="PTHR24286">
    <property type="entry name" value="CYTOCHROME P450 26"/>
    <property type="match status" value="1"/>
</dbReference>
<evidence type="ECO:0000256" key="2">
    <source>
        <dbReference type="ARBA" id="ARBA00022723"/>
    </source>
</evidence>
<dbReference type="GO" id="GO:0016125">
    <property type="term" value="P:sterol metabolic process"/>
    <property type="evidence" value="ECO:0007669"/>
    <property type="project" value="TreeGrafter"/>
</dbReference>
<dbReference type="GO" id="GO:0005506">
    <property type="term" value="F:iron ion binding"/>
    <property type="evidence" value="ECO:0007669"/>
    <property type="project" value="InterPro"/>
</dbReference>
<evidence type="ECO:0000256" key="1">
    <source>
        <dbReference type="ARBA" id="ARBA00010617"/>
    </source>
</evidence>
<dbReference type="Gene3D" id="1.10.630.10">
    <property type="entry name" value="Cytochrome P450"/>
    <property type="match status" value="2"/>
</dbReference>
<gene>
    <name evidence="4" type="ORF">JZ751_018544</name>
</gene>
<proteinExistence type="inferred from homology"/>
<dbReference type="PANTHER" id="PTHR24286:SF100">
    <property type="entry name" value="CYTOCHROME P450 26C1"/>
    <property type="match status" value="1"/>
</dbReference>
<feature type="non-terminal residue" evidence="4">
    <location>
        <position position="1"/>
    </location>
</feature>
<dbReference type="EMBL" id="JAFBMS010000032">
    <property type="protein sequence ID" value="KAG9341822.1"/>
    <property type="molecule type" value="Genomic_DNA"/>
</dbReference>
<comment type="similarity">
    <text evidence="1">Belongs to the cytochrome P450 family.</text>
</comment>
<dbReference type="InterPro" id="IPR002401">
    <property type="entry name" value="Cyt_P450_E_grp-I"/>
</dbReference>
<dbReference type="AlphaFoldDB" id="A0A8T2NW55"/>
<dbReference type="PRINTS" id="PR00463">
    <property type="entry name" value="EP450I"/>
</dbReference>
<organism evidence="4 5">
    <name type="scientific">Albula glossodonta</name>
    <name type="common">roundjaw bonefish</name>
    <dbReference type="NCBI Taxonomy" id="121402"/>
    <lineage>
        <taxon>Eukaryota</taxon>
        <taxon>Metazoa</taxon>
        <taxon>Chordata</taxon>
        <taxon>Craniata</taxon>
        <taxon>Vertebrata</taxon>
        <taxon>Euteleostomi</taxon>
        <taxon>Actinopterygii</taxon>
        <taxon>Neopterygii</taxon>
        <taxon>Teleostei</taxon>
        <taxon>Albuliformes</taxon>
        <taxon>Albulidae</taxon>
        <taxon>Albula</taxon>
    </lineage>
</organism>
<dbReference type="InterPro" id="IPR036396">
    <property type="entry name" value="Cyt_P450_sf"/>
</dbReference>
<protein>
    <recommendedName>
        <fullName evidence="6">Cytochrome P450</fullName>
    </recommendedName>
</protein>
<dbReference type="OrthoDB" id="1372046at2759"/>
<dbReference type="GO" id="GO:0016705">
    <property type="term" value="F:oxidoreductase activity, acting on paired donors, with incorporation or reduction of molecular oxygen"/>
    <property type="evidence" value="ECO:0007669"/>
    <property type="project" value="InterPro"/>
</dbReference>
<evidence type="ECO:0000313" key="5">
    <source>
        <dbReference type="Proteomes" id="UP000824540"/>
    </source>
</evidence>